<dbReference type="PANTHER" id="PTHR36398">
    <property type="entry name" value="PLASMA MEMBRANE FUSION PROTEIN"/>
    <property type="match status" value="1"/>
</dbReference>
<evidence type="ECO:0000256" key="1">
    <source>
        <dbReference type="SAM" id="MobiDB-lite"/>
    </source>
</evidence>
<dbReference type="RefSeq" id="XP_010442124.1">
    <property type="nucleotide sequence ID" value="XM_010443822.2"/>
</dbReference>
<accession>A0ABM0UJN0</accession>
<feature type="region of interest" description="Disordered" evidence="1">
    <location>
        <begin position="14"/>
        <end position="37"/>
    </location>
</feature>
<evidence type="ECO:0000313" key="3">
    <source>
        <dbReference type="RefSeq" id="XP_010442124.1"/>
    </source>
</evidence>
<reference evidence="3" key="2">
    <citation type="submission" date="2025-08" db="UniProtKB">
        <authorList>
            <consortium name="RefSeq"/>
        </authorList>
    </citation>
    <scope>IDENTIFICATION</scope>
    <source>
        <tissue evidence="3">Leaf</tissue>
    </source>
</reference>
<sequence length="232" mass="25329">MLAMARLIPISQPFFSSNTKPQPPPIPAAQISDHQSPPQILSRRDTILLSSTASLLLSLSPTDPASAFSLGISGPKEWLKEQKKKSSRFLLAPIGASREALRSAYLSITSESEYTDKDLENLQSLFKSSARDCVPNERSSLVDFQSKSGVEVCTFKLVVKNAASLLDDKDPLKLEAENILSDLVRSFGSLIVLSNGIDMNLPSDRKKVADAVTDAISYLDKFEKGVKDCLEI</sequence>
<evidence type="ECO:0000313" key="2">
    <source>
        <dbReference type="Proteomes" id="UP000694864"/>
    </source>
</evidence>
<reference evidence="2" key="1">
    <citation type="journal article" date="2014" name="Nat. Commun.">
        <title>The emerging biofuel crop Camelina sativa retains a highly undifferentiated hexaploid genome structure.</title>
        <authorList>
            <person name="Kagale S."/>
            <person name="Koh C."/>
            <person name="Nixon J."/>
            <person name="Bollina V."/>
            <person name="Clarke W.E."/>
            <person name="Tuteja R."/>
            <person name="Spillane C."/>
            <person name="Robinson S.J."/>
            <person name="Links M.G."/>
            <person name="Clarke C."/>
            <person name="Higgins E.E."/>
            <person name="Huebert T."/>
            <person name="Sharpe A.G."/>
            <person name="Parkin I.A."/>
        </authorList>
    </citation>
    <scope>NUCLEOTIDE SEQUENCE [LARGE SCALE GENOMIC DNA]</scope>
    <source>
        <strain evidence="2">cv. DH55</strain>
    </source>
</reference>
<dbReference type="GeneID" id="104725201"/>
<organism evidence="2 3">
    <name type="scientific">Camelina sativa</name>
    <name type="common">False flax</name>
    <name type="synonym">Myagrum sativum</name>
    <dbReference type="NCBI Taxonomy" id="90675"/>
    <lineage>
        <taxon>Eukaryota</taxon>
        <taxon>Viridiplantae</taxon>
        <taxon>Streptophyta</taxon>
        <taxon>Embryophyta</taxon>
        <taxon>Tracheophyta</taxon>
        <taxon>Spermatophyta</taxon>
        <taxon>Magnoliopsida</taxon>
        <taxon>eudicotyledons</taxon>
        <taxon>Gunneridae</taxon>
        <taxon>Pentapetalae</taxon>
        <taxon>rosids</taxon>
        <taxon>malvids</taxon>
        <taxon>Brassicales</taxon>
        <taxon>Brassicaceae</taxon>
        <taxon>Camelineae</taxon>
        <taxon>Camelina</taxon>
    </lineage>
</organism>
<proteinExistence type="predicted"/>
<protein>
    <submittedName>
        <fullName evidence="3">Uncharacterized protein LOC104725201</fullName>
    </submittedName>
</protein>
<name>A0ABM0UJN0_CAMSA</name>
<dbReference type="PANTHER" id="PTHR36398:SF1">
    <property type="entry name" value="PLASMA MEMBRANE FUSION PROTEIN"/>
    <property type="match status" value="1"/>
</dbReference>
<keyword evidence="2" id="KW-1185">Reference proteome</keyword>
<gene>
    <name evidence="3" type="primary">LOC104725201</name>
</gene>
<dbReference type="Proteomes" id="UP000694864">
    <property type="component" value="Chromosome 11"/>
</dbReference>